<dbReference type="AlphaFoldDB" id="A0A9Q0EZP4"/>
<dbReference type="Proteomes" id="UP001148018">
    <property type="component" value="Unassembled WGS sequence"/>
</dbReference>
<organism evidence="2 3">
    <name type="scientific">Muraenolepis orangiensis</name>
    <name type="common">Patagonian moray cod</name>
    <dbReference type="NCBI Taxonomy" id="630683"/>
    <lineage>
        <taxon>Eukaryota</taxon>
        <taxon>Metazoa</taxon>
        <taxon>Chordata</taxon>
        <taxon>Craniata</taxon>
        <taxon>Vertebrata</taxon>
        <taxon>Euteleostomi</taxon>
        <taxon>Actinopterygii</taxon>
        <taxon>Neopterygii</taxon>
        <taxon>Teleostei</taxon>
        <taxon>Neoteleostei</taxon>
        <taxon>Acanthomorphata</taxon>
        <taxon>Zeiogadaria</taxon>
        <taxon>Gadariae</taxon>
        <taxon>Gadiformes</taxon>
        <taxon>Muraenolepidoidei</taxon>
        <taxon>Muraenolepididae</taxon>
        <taxon>Muraenolepis</taxon>
    </lineage>
</organism>
<feature type="region of interest" description="Disordered" evidence="1">
    <location>
        <begin position="42"/>
        <end position="68"/>
    </location>
</feature>
<accession>A0A9Q0EZP4</accession>
<comment type="caution">
    <text evidence="2">The sequence shown here is derived from an EMBL/GenBank/DDBJ whole genome shotgun (WGS) entry which is preliminary data.</text>
</comment>
<feature type="compositionally biased region" description="Polar residues" evidence="1">
    <location>
        <begin position="42"/>
        <end position="56"/>
    </location>
</feature>
<reference evidence="2" key="1">
    <citation type="submission" date="2022-07" db="EMBL/GenBank/DDBJ databases">
        <title>Chromosome-level genome of Muraenolepis orangiensis.</title>
        <authorList>
            <person name="Kim J."/>
        </authorList>
    </citation>
    <scope>NUCLEOTIDE SEQUENCE</scope>
    <source>
        <strain evidence="2">KU_S4_2022</strain>
        <tissue evidence="2">Muscle</tissue>
    </source>
</reference>
<protein>
    <submittedName>
        <fullName evidence="2">Uncharacterized protein</fullName>
    </submittedName>
</protein>
<gene>
    <name evidence="2" type="ORF">NHX12_020135</name>
</gene>
<evidence type="ECO:0000256" key="1">
    <source>
        <dbReference type="SAM" id="MobiDB-lite"/>
    </source>
</evidence>
<sequence length="68" mass="7309">MRNISAYDGEESNDYAAYGRLRGGRLKTVPPVEQNINIQQQLGDSQPPATAFSSLGSDLPAVLSSSRL</sequence>
<dbReference type="EMBL" id="JANIIK010000035">
    <property type="protein sequence ID" value="KAJ3613892.1"/>
    <property type="molecule type" value="Genomic_DNA"/>
</dbReference>
<keyword evidence="3" id="KW-1185">Reference proteome</keyword>
<name>A0A9Q0EZP4_9TELE</name>
<proteinExistence type="predicted"/>
<evidence type="ECO:0000313" key="2">
    <source>
        <dbReference type="EMBL" id="KAJ3613892.1"/>
    </source>
</evidence>
<evidence type="ECO:0000313" key="3">
    <source>
        <dbReference type="Proteomes" id="UP001148018"/>
    </source>
</evidence>